<gene>
    <name evidence="1" type="ORF">A4U43_C05F33200</name>
</gene>
<dbReference type="Proteomes" id="UP000243459">
    <property type="component" value="Chromosome 5"/>
</dbReference>
<dbReference type="EMBL" id="CM007385">
    <property type="protein sequence ID" value="ONK70388.1"/>
    <property type="molecule type" value="Genomic_DNA"/>
</dbReference>
<evidence type="ECO:0000313" key="1">
    <source>
        <dbReference type="EMBL" id="ONK70388.1"/>
    </source>
</evidence>
<reference evidence="2" key="1">
    <citation type="journal article" date="2017" name="Nat. Commun.">
        <title>The asparagus genome sheds light on the origin and evolution of a young Y chromosome.</title>
        <authorList>
            <person name="Harkess A."/>
            <person name="Zhou J."/>
            <person name="Xu C."/>
            <person name="Bowers J.E."/>
            <person name="Van der Hulst R."/>
            <person name="Ayyampalayam S."/>
            <person name="Mercati F."/>
            <person name="Riccardi P."/>
            <person name="McKain M.R."/>
            <person name="Kakrana A."/>
            <person name="Tang H."/>
            <person name="Ray J."/>
            <person name="Groenendijk J."/>
            <person name="Arikit S."/>
            <person name="Mathioni S.M."/>
            <person name="Nakano M."/>
            <person name="Shan H."/>
            <person name="Telgmann-Rauber A."/>
            <person name="Kanno A."/>
            <person name="Yue Z."/>
            <person name="Chen H."/>
            <person name="Li W."/>
            <person name="Chen Y."/>
            <person name="Xu X."/>
            <person name="Zhang Y."/>
            <person name="Luo S."/>
            <person name="Chen H."/>
            <person name="Gao J."/>
            <person name="Mao Z."/>
            <person name="Pires J.C."/>
            <person name="Luo M."/>
            <person name="Kudrna D."/>
            <person name="Wing R.A."/>
            <person name="Meyers B.C."/>
            <person name="Yi K."/>
            <person name="Kong H."/>
            <person name="Lavrijsen P."/>
            <person name="Sunseri F."/>
            <person name="Falavigna A."/>
            <person name="Ye Y."/>
            <person name="Leebens-Mack J.H."/>
            <person name="Chen G."/>
        </authorList>
    </citation>
    <scope>NUCLEOTIDE SEQUENCE [LARGE SCALE GENOMIC DNA]</scope>
    <source>
        <strain evidence="2">cv. DH0086</strain>
    </source>
</reference>
<sequence>MDFESSSSSLKHKIRSSVCFSCCFSSSVADDPPPSLIRSSSTWIRSKAHDLPEIKVRRFQSDLRKGRPTSRVHSVLVRPAMRLLSDKASLTHGVE</sequence>
<proteinExistence type="predicted"/>
<name>A0A5P1EWB6_ASPOF</name>
<evidence type="ECO:0000313" key="2">
    <source>
        <dbReference type="Proteomes" id="UP000243459"/>
    </source>
</evidence>
<organism evidence="1 2">
    <name type="scientific">Asparagus officinalis</name>
    <name type="common">Garden asparagus</name>
    <dbReference type="NCBI Taxonomy" id="4686"/>
    <lineage>
        <taxon>Eukaryota</taxon>
        <taxon>Viridiplantae</taxon>
        <taxon>Streptophyta</taxon>
        <taxon>Embryophyta</taxon>
        <taxon>Tracheophyta</taxon>
        <taxon>Spermatophyta</taxon>
        <taxon>Magnoliopsida</taxon>
        <taxon>Liliopsida</taxon>
        <taxon>Asparagales</taxon>
        <taxon>Asparagaceae</taxon>
        <taxon>Asparagoideae</taxon>
        <taxon>Asparagus</taxon>
    </lineage>
</organism>
<protein>
    <submittedName>
        <fullName evidence="1">Uncharacterized protein</fullName>
    </submittedName>
</protein>
<keyword evidence="2" id="KW-1185">Reference proteome</keyword>
<accession>A0A5P1EWB6</accession>
<dbReference type="Gramene" id="ONK70388">
    <property type="protein sequence ID" value="ONK70388"/>
    <property type="gene ID" value="A4U43_C05F33200"/>
</dbReference>
<dbReference type="AlphaFoldDB" id="A0A5P1EWB6"/>